<protein>
    <recommendedName>
        <fullName evidence="4">VanZ-like domain-containing protein</fullName>
    </recommendedName>
</protein>
<dbReference type="RefSeq" id="WP_036927503.1">
    <property type="nucleotide sequence ID" value="NZ_JRPQ01000092.1"/>
</dbReference>
<evidence type="ECO:0000313" key="2">
    <source>
        <dbReference type="EMBL" id="KGI22028.1"/>
    </source>
</evidence>
<gene>
    <name evidence="2" type="ORF">HMPREF9304_06690</name>
</gene>
<dbReference type="Proteomes" id="UP000029723">
    <property type="component" value="Unassembled WGS sequence"/>
</dbReference>
<feature type="transmembrane region" description="Helical" evidence="1">
    <location>
        <begin position="104"/>
        <end position="125"/>
    </location>
</feature>
<evidence type="ECO:0000256" key="1">
    <source>
        <dbReference type="SAM" id="Phobius"/>
    </source>
</evidence>
<evidence type="ECO:0008006" key="4">
    <source>
        <dbReference type="Google" id="ProtNLM"/>
    </source>
</evidence>
<keyword evidence="1" id="KW-0472">Membrane</keyword>
<name>A0A098YTN6_9BACT</name>
<comment type="caution">
    <text evidence="2">The sequence shown here is derived from an EMBL/GenBank/DDBJ whole genome shotgun (WGS) entry which is preliminary data.</text>
</comment>
<proteinExistence type="predicted"/>
<keyword evidence="1" id="KW-1133">Transmembrane helix</keyword>
<dbReference type="OrthoDB" id="1524985at2"/>
<sequence length="135" mass="15385">MKQQISHFLRTYPVTLTLVIGIWIVCLIPIPETPLSDVALMDKWTHIALYFVLTSCIYWEDLKSRRPLTSKLLFIIAFLTPLLMGGLIEIVQATCTHGNRSGDWYDFLANSIGVILAQLIGILLVRYFSSRNKDD</sequence>
<dbReference type="EMBL" id="JRPQ01000092">
    <property type="protein sequence ID" value="KGI22028.1"/>
    <property type="molecule type" value="Genomic_DNA"/>
</dbReference>
<organism evidence="2 3">
    <name type="scientific">Hoylesella timonensis S9-PR14</name>
    <dbReference type="NCBI Taxonomy" id="1401062"/>
    <lineage>
        <taxon>Bacteria</taxon>
        <taxon>Pseudomonadati</taxon>
        <taxon>Bacteroidota</taxon>
        <taxon>Bacteroidia</taxon>
        <taxon>Bacteroidales</taxon>
        <taxon>Prevotellaceae</taxon>
        <taxon>Hoylesella</taxon>
    </lineage>
</organism>
<evidence type="ECO:0000313" key="3">
    <source>
        <dbReference type="Proteomes" id="UP000029723"/>
    </source>
</evidence>
<dbReference type="NCBIfam" id="NF037970">
    <property type="entry name" value="vanZ_1"/>
    <property type="match status" value="1"/>
</dbReference>
<dbReference type="AlphaFoldDB" id="A0A098YTN6"/>
<dbReference type="PANTHER" id="PTHR28008:SF1">
    <property type="entry name" value="DOMAIN PROTEIN, PUTATIVE (AFU_ORTHOLOGUE AFUA_3G10980)-RELATED"/>
    <property type="match status" value="1"/>
</dbReference>
<accession>A0A098YTN6</accession>
<feature type="transmembrane region" description="Helical" evidence="1">
    <location>
        <begin position="43"/>
        <end position="60"/>
    </location>
</feature>
<feature type="transmembrane region" description="Helical" evidence="1">
    <location>
        <begin position="12"/>
        <end position="31"/>
    </location>
</feature>
<keyword evidence="1" id="KW-0812">Transmembrane</keyword>
<reference evidence="2 3" key="1">
    <citation type="submission" date="2014-07" db="EMBL/GenBank/DDBJ databases">
        <authorList>
            <person name="McCorrison J."/>
            <person name="Sanka R."/>
            <person name="Torralba M."/>
            <person name="Gillis M."/>
            <person name="Haft D.H."/>
            <person name="Methe B."/>
            <person name="Sutton G."/>
            <person name="Nelson K.E."/>
        </authorList>
    </citation>
    <scope>NUCLEOTIDE SEQUENCE [LARGE SCALE GENOMIC DNA]</scope>
    <source>
        <strain evidence="2 3">S9-PR14</strain>
    </source>
</reference>
<dbReference type="PANTHER" id="PTHR28008">
    <property type="entry name" value="DOMAIN PROTEIN, PUTATIVE (AFU_ORTHOLOGUE AFUA_3G10980)-RELATED"/>
    <property type="match status" value="1"/>
</dbReference>
<feature type="transmembrane region" description="Helical" evidence="1">
    <location>
        <begin position="72"/>
        <end position="92"/>
    </location>
</feature>